<evidence type="ECO:0000313" key="2">
    <source>
        <dbReference type="EMBL" id="GFT94416.1"/>
    </source>
</evidence>
<feature type="non-terminal residue" evidence="2">
    <location>
        <position position="1"/>
    </location>
</feature>
<reference evidence="2" key="1">
    <citation type="submission" date="2020-08" db="EMBL/GenBank/DDBJ databases">
        <title>Multicomponent nature underlies the extraordinary mechanical properties of spider dragline silk.</title>
        <authorList>
            <person name="Kono N."/>
            <person name="Nakamura H."/>
            <person name="Mori M."/>
            <person name="Yoshida Y."/>
            <person name="Ohtoshi R."/>
            <person name="Malay A.D."/>
            <person name="Moran D.A.P."/>
            <person name="Tomita M."/>
            <person name="Numata K."/>
            <person name="Arakawa K."/>
        </authorList>
    </citation>
    <scope>NUCLEOTIDE SEQUENCE</scope>
</reference>
<comment type="caution">
    <text evidence="2">The sequence shown here is derived from an EMBL/GenBank/DDBJ whole genome shotgun (WGS) entry which is preliminary data.</text>
</comment>
<name>A0A8X6U9B2_NEPPI</name>
<sequence length="73" mass="7972">VFFDTYCYACLAWRPVNDLPPVGPEGTFRRRSAGNPEHIAFQKVGTTDGLQGTPSAEKTSAFLPDGTNTRPNE</sequence>
<dbReference type="AlphaFoldDB" id="A0A8X6U9B2"/>
<accession>A0A8X6U9B2</accession>
<proteinExistence type="predicted"/>
<keyword evidence="3" id="KW-1185">Reference proteome</keyword>
<gene>
    <name evidence="2" type="ORF">NPIL_358871</name>
</gene>
<feature type="region of interest" description="Disordered" evidence="1">
    <location>
        <begin position="44"/>
        <end position="73"/>
    </location>
</feature>
<dbReference type="EMBL" id="BMAW01025884">
    <property type="protein sequence ID" value="GFT94416.1"/>
    <property type="molecule type" value="Genomic_DNA"/>
</dbReference>
<evidence type="ECO:0000313" key="3">
    <source>
        <dbReference type="Proteomes" id="UP000887013"/>
    </source>
</evidence>
<feature type="compositionally biased region" description="Polar residues" evidence="1">
    <location>
        <begin position="44"/>
        <end position="58"/>
    </location>
</feature>
<dbReference type="Proteomes" id="UP000887013">
    <property type="component" value="Unassembled WGS sequence"/>
</dbReference>
<organism evidence="2 3">
    <name type="scientific">Nephila pilipes</name>
    <name type="common">Giant wood spider</name>
    <name type="synonym">Nephila maculata</name>
    <dbReference type="NCBI Taxonomy" id="299642"/>
    <lineage>
        <taxon>Eukaryota</taxon>
        <taxon>Metazoa</taxon>
        <taxon>Ecdysozoa</taxon>
        <taxon>Arthropoda</taxon>
        <taxon>Chelicerata</taxon>
        <taxon>Arachnida</taxon>
        <taxon>Araneae</taxon>
        <taxon>Araneomorphae</taxon>
        <taxon>Entelegynae</taxon>
        <taxon>Araneoidea</taxon>
        <taxon>Nephilidae</taxon>
        <taxon>Nephila</taxon>
    </lineage>
</organism>
<protein>
    <submittedName>
        <fullName evidence="2">Uncharacterized protein</fullName>
    </submittedName>
</protein>
<evidence type="ECO:0000256" key="1">
    <source>
        <dbReference type="SAM" id="MobiDB-lite"/>
    </source>
</evidence>